<feature type="region of interest" description="Disordered" evidence="4">
    <location>
        <begin position="160"/>
        <end position="196"/>
    </location>
</feature>
<keyword evidence="3" id="KW-0175">Coiled coil</keyword>
<dbReference type="GO" id="GO:0000445">
    <property type="term" value="C:THO complex part of transcription export complex"/>
    <property type="evidence" value="ECO:0007669"/>
    <property type="project" value="InterPro"/>
</dbReference>
<dbReference type="EMBL" id="CADEPM010000005">
    <property type="protein sequence ID" value="CAB3406805.1"/>
    <property type="molecule type" value="Genomic_DNA"/>
</dbReference>
<comment type="caution">
    <text evidence="5">The sequence shown here is derived from an EMBL/GenBank/DDBJ whole genome shotgun (WGS) entry which is preliminary data.</text>
</comment>
<gene>
    <name evidence="5" type="ORF">CBOVIS_LOCUS8824</name>
</gene>
<name>A0A8S1EZN9_9PELO</name>
<reference evidence="5 6" key="1">
    <citation type="submission" date="2020-04" db="EMBL/GenBank/DDBJ databases">
        <authorList>
            <person name="Laetsch R D."/>
            <person name="Stevens L."/>
            <person name="Kumar S."/>
            <person name="Blaxter L. M."/>
        </authorList>
    </citation>
    <scope>NUCLEOTIDE SEQUENCE [LARGE SCALE GENOMIC DNA]</scope>
</reference>
<dbReference type="OrthoDB" id="205166at2759"/>
<evidence type="ECO:0000256" key="4">
    <source>
        <dbReference type="SAM" id="MobiDB-lite"/>
    </source>
</evidence>
<sequence>MKEDVLVRKLLADGEGTGEERRFLQLMSFFRDVKKSENDPKTAEAIKMLKNLDSLVLSAQKSIQIAEMNRQQAAEFEEVVKEVEAEIEKRVDSIEDAKKELAAARIVKKRLIEIRDEFERQHERQRILEAKISERRNQMLALNIVLYNFNRFIQADDEDLETEMDDDGAKERDSQNRDDEQHSSKDVKSRAASIEH</sequence>
<dbReference type="Proteomes" id="UP000494206">
    <property type="component" value="Unassembled WGS sequence"/>
</dbReference>
<dbReference type="Pfam" id="PF05615">
    <property type="entry name" value="THOC7"/>
    <property type="match status" value="1"/>
</dbReference>
<organism evidence="5 6">
    <name type="scientific">Caenorhabditis bovis</name>
    <dbReference type="NCBI Taxonomy" id="2654633"/>
    <lineage>
        <taxon>Eukaryota</taxon>
        <taxon>Metazoa</taxon>
        <taxon>Ecdysozoa</taxon>
        <taxon>Nematoda</taxon>
        <taxon>Chromadorea</taxon>
        <taxon>Rhabditida</taxon>
        <taxon>Rhabditina</taxon>
        <taxon>Rhabditomorpha</taxon>
        <taxon>Rhabditoidea</taxon>
        <taxon>Rhabditidae</taxon>
        <taxon>Peloderinae</taxon>
        <taxon>Caenorhabditis</taxon>
    </lineage>
</organism>
<feature type="coiled-coil region" evidence="3">
    <location>
        <begin position="66"/>
        <end position="114"/>
    </location>
</feature>
<feature type="compositionally biased region" description="Basic and acidic residues" evidence="4">
    <location>
        <begin position="167"/>
        <end position="196"/>
    </location>
</feature>
<evidence type="ECO:0000256" key="3">
    <source>
        <dbReference type="SAM" id="Coils"/>
    </source>
</evidence>
<dbReference type="InterPro" id="IPR008501">
    <property type="entry name" value="THOC7/Mft1"/>
</dbReference>
<dbReference type="GO" id="GO:0006397">
    <property type="term" value="P:mRNA processing"/>
    <property type="evidence" value="ECO:0007669"/>
    <property type="project" value="InterPro"/>
</dbReference>
<dbReference type="AlphaFoldDB" id="A0A8S1EZN9"/>
<proteinExistence type="predicted"/>
<evidence type="ECO:0000313" key="5">
    <source>
        <dbReference type="EMBL" id="CAB3406805.1"/>
    </source>
</evidence>
<evidence type="ECO:0000256" key="2">
    <source>
        <dbReference type="ARBA" id="ARBA00023242"/>
    </source>
</evidence>
<comment type="subcellular location">
    <subcellularLocation>
        <location evidence="1">Nucleus</location>
    </subcellularLocation>
</comment>
<keyword evidence="6" id="KW-1185">Reference proteome</keyword>
<evidence type="ECO:0000313" key="6">
    <source>
        <dbReference type="Proteomes" id="UP000494206"/>
    </source>
</evidence>
<protein>
    <submittedName>
        <fullName evidence="5">Uncharacterized protein</fullName>
    </submittedName>
</protein>
<accession>A0A8S1EZN9</accession>
<evidence type="ECO:0000256" key="1">
    <source>
        <dbReference type="ARBA" id="ARBA00004123"/>
    </source>
</evidence>
<keyword evidence="2" id="KW-0539">Nucleus</keyword>